<accession>A0A419W4T6</accession>
<dbReference type="SUPFAM" id="SSF56281">
    <property type="entry name" value="Metallo-hydrolase/oxidoreductase"/>
    <property type="match status" value="1"/>
</dbReference>
<dbReference type="Proteomes" id="UP000283387">
    <property type="component" value="Unassembled WGS sequence"/>
</dbReference>
<dbReference type="PANTHER" id="PTHR42663:SF6">
    <property type="entry name" value="HYDROLASE C777.06C-RELATED"/>
    <property type="match status" value="1"/>
</dbReference>
<feature type="domain" description="Metallo-beta-lactamase" evidence="1">
    <location>
        <begin position="34"/>
        <end position="223"/>
    </location>
</feature>
<dbReference type="AlphaFoldDB" id="A0A419W4T6"/>
<name>A0A419W4T6_9BACT</name>
<dbReference type="Gene3D" id="3.60.15.10">
    <property type="entry name" value="Ribonuclease Z/Hydroxyacylglutathione hydrolase-like"/>
    <property type="match status" value="1"/>
</dbReference>
<reference evidence="2 3" key="1">
    <citation type="submission" date="2018-09" db="EMBL/GenBank/DDBJ databases">
        <title>Genomic Encyclopedia of Archaeal and Bacterial Type Strains, Phase II (KMG-II): from individual species to whole genera.</title>
        <authorList>
            <person name="Goeker M."/>
        </authorList>
    </citation>
    <scope>NUCLEOTIDE SEQUENCE [LARGE SCALE GENOMIC DNA]</scope>
    <source>
        <strain evidence="2 3">DSM 27148</strain>
    </source>
</reference>
<evidence type="ECO:0000259" key="1">
    <source>
        <dbReference type="SMART" id="SM00849"/>
    </source>
</evidence>
<evidence type="ECO:0000313" key="2">
    <source>
        <dbReference type="EMBL" id="RKD90440.1"/>
    </source>
</evidence>
<dbReference type="Pfam" id="PF12706">
    <property type="entry name" value="Lactamase_B_2"/>
    <property type="match status" value="1"/>
</dbReference>
<dbReference type="InterPro" id="IPR036866">
    <property type="entry name" value="RibonucZ/Hydroxyglut_hydro"/>
</dbReference>
<dbReference type="EMBL" id="RAPN01000001">
    <property type="protein sequence ID" value="RKD90440.1"/>
    <property type="molecule type" value="Genomic_DNA"/>
</dbReference>
<dbReference type="InterPro" id="IPR001279">
    <property type="entry name" value="Metallo-B-lactamas"/>
</dbReference>
<keyword evidence="3" id="KW-1185">Reference proteome</keyword>
<gene>
    <name evidence="2" type="ORF">BC643_0780</name>
</gene>
<dbReference type="SMART" id="SM00849">
    <property type="entry name" value="Lactamase_B"/>
    <property type="match status" value="1"/>
</dbReference>
<dbReference type="RefSeq" id="WP_120274134.1">
    <property type="nucleotide sequence ID" value="NZ_RAPN01000001.1"/>
</dbReference>
<proteinExistence type="predicted"/>
<dbReference type="OrthoDB" id="9781189at2"/>
<organism evidence="2 3">
    <name type="scientific">Mangrovibacterium diazotrophicum</name>
    <dbReference type="NCBI Taxonomy" id="1261403"/>
    <lineage>
        <taxon>Bacteria</taxon>
        <taxon>Pseudomonadati</taxon>
        <taxon>Bacteroidota</taxon>
        <taxon>Bacteroidia</taxon>
        <taxon>Marinilabiliales</taxon>
        <taxon>Prolixibacteraceae</taxon>
        <taxon>Mangrovibacterium</taxon>
    </lineage>
</organism>
<evidence type="ECO:0000313" key="3">
    <source>
        <dbReference type="Proteomes" id="UP000283387"/>
    </source>
</evidence>
<comment type="caution">
    <text evidence="2">The sequence shown here is derived from an EMBL/GenBank/DDBJ whole genome shotgun (WGS) entry which is preliminary data.</text>
</comment>
<dbReference type="PANTHER" id="PTHR42663">
    <property type="entry name" value="HYDROLASE C777.06C-RELATED-RELATED"/>
    <property type="match status" value="1"/>
</dbReference>
<dbReference type="CDD" id="cd16279">
    <property type="entry name" value="metallo-hydrolase-like_MBL-fold"/>
    <property type="match status" value="1"/>
</dbReference>
<protein>
    <submittedName>
        <fullName evidence="2">Phosphoribosyl 1,2-cyclic phosphate phosphodiesterase</fullName>
    </submittedName>
</protein>
<sequence>MHIEFLGTGTSQGVPVVACDCPVCQSQNPKDNRLRSALYIEIDGLKLVIDAGPDFRQQMLRIRQRTLDAILLTHEHVDHVFGLDDIRAFNWVQGHPTDIYAEERVQDTIKRVFDYVFKPNRYPGIPQMNLHLLENKAFNIKSTDILPIRGFHHRLPVFGFRFGNFAYLTDVNRVEEEEKEKLRNLDVLVVGALRIEKHISHFNLEEALQLIDEVKPKTAYLTHISHLMGLHDEVEKILPENVHLSYDGLQLDL</sequence>